<keyword evidence="2" id="KW-1185">Reference proteome</keyword>
<accession>A0A0U5GSZ3</accession>
<dbReference type="STRING" id="454130.A0A0U5GSZ3"/>
<name>A0A0U5GSZ3_ASPCI</name>
<dbReference type="AlphaFoldDB" id="A0A0U5GSZ3"/>
<dbReference type="Proteomes" id="UP000054771">
    <property type="component" value="Unassembled WGS sequence"/>
</dbReference>
<evidence type="ECO:0000313" key="2">
    <source>
        <dbReference type="Proteomes" id="UP000054771"/>
    </source>
</evidence>
<dbReference type="OrthoDB" id="5402033at2759"/>
<evidence type="ECO:0000313" key="1">
    <source>
        <dbReference type="EMBL" id="CEN62319.1"/>
    </source>
</evidence>
<gene>
    <name evidence="1" type="ORF">ASPCAL08956</name>
</gene>
<sequence>MPDPTTLLPPELFTQILSSAIQPHPLTDSNPNAARNHEIERAFDFHSGTNLAQLSQLTLVNRRWRDLCLPTLYAQYSHNGARHSYISLWRFLRSIMHNPRIAAMAREVSIGNWGFYLDVVAEDDGVCGDNVHFSEGDVEMMRRAIRAVFDPRGRGGKIIDELEARILDPRALSERDCRPLVVLLLMSLPNVETVYLHLPEGCSVLRCVLEEALRCQDESGELPCLRHLAHLHLLAEVPVYGLEMGPSFWMSDPALKLDDIWPCVYFSGLRTLALYDLETEGIAAFLANNSGRVCRVENLRVVVRPSPTRSSAGVRALVNLPQSLTQFSLCWDHNVRSGESAPEISVVEVWDALQKHRESLEQLAVFYNVHELDEPTPGHFGSLQAFPRMKRLDTQLNILLDGMTTERHAPFRLKDTIPESLDSLLLQPSWVYETSPNFQTTELQAMVAERRRPLKLLALGDILAAPYYNQIKHSEKTGDLARMGAAGSEPYLGLWTLCRQVGTQLHVTSSCACTYVPGPCEFHKGGACQWLWRKTWNIRADGIQRNRTSVERLPRPVPRKKIKKSHSSPLYTVAFTDHAGNKAFMVFRNSINAESLKLPPLFPLVVYFTHPNALPSPDATDLGGLLRAIWEARIDSNFHFRLDVYFLPGASEADCKTHYLAERASRADYETLIPEFNARVFQLKSQGGSRSAVLDDSSHAQATTRLPGMAHSHPGLEPYRGILLLCPEASWRDGAQRISCLMFDKHAVEDMINDSEGEAQNDEYRNAPESTTVSFRIAYNSPKSGDDDEETIGDWLGQSTKHIQSAHRFGDIHSRAAGMGWTSW</sequence>
<proteinExistence type="predicted"/>
<organism evidence="1 2">
    <name type="scientific">Aspergillus calidoustus</name>
    <dbReference type="NCBI Taxonomy" id="454130"/>
    <lineage>
        <taxon>Eukaryota</taxon>
        <taxon>Fungi</taxon>
        <taxon>Dikarya</taxon>
        <taxon>Ascomycota</taxon>
        <taxon>Pezizomycotina</taxon>
        <taxon>Eurotiomycetes</taxon>
        <taxon>Eurotiomycetidae</taxon>
        <taxon>Eurotiales</taxon>
        <taxon>Aspergillaceae</taxon>
        <taxon>Aspergillus</taxon>
        <taxon>Aspergillus subgen. Nidulantes</taxon>
    </lineage>
</organism>
<protein>
    <recommendedName>
        <fullName evidence="3">F-box domain-containing protein</fullName>
    </recommendedName>
</protein>
<dbReference type="EMBL" id="CDMC01000007">
    <property type="protein sequence ID" value="CEN62319.1"/>
    <property type="molecule type" value="Genomic_DNA"/>
</dbReference>
<reference evidence="2" key="1">
    <citation type="journal article" date="2016" name="Genome Announc.">
        <title>Draft genome sequences of fungus Aspergillus calidoustus.</title>
        <authorList>
            <person name="Horn F."/>
            <person name="Linde J."/>
            <person name="Mattern D.J."/>
            <person name="Walther G."/>
            <person name="Guthke R."/>
            <person name="Scherlach K."/>
            <person name="Martin K."/>
            <person name="Brakhage A.A."/>
            <person name="Petzke L."/>
            <person name="Valiante V."/>
        </authorList>
    </citation>
    <scope>NUCLEOTIDE SEQUENCE [LARGE SCALE GENOMIC DNA]</scope>
    <source>
        <strain evidence="2">SF006504</strain>
    </source>
</reference>
<evidence type="ECO:0008006" key="3">
    <source>
        <dbReference type="Google" id="ProtNLM"/>
    </source>
</evidence>